<feature type="chain" id="PRO_5036964092" evidence="3">
    <location>
        <begin position="20"/>
        <end position="254"/>
    </location>
</feature>
<protein>
    <submittedName>
        <fullName evidence="4">Uncharacterized protein</fullName>
    </submittedName>
</protein>
<organism evidence="4 5">
    <name type="scientific">Patiria miniata</name>
    <name type="common">Bat star</name>
    <name type="synonym">Asterina miniata</name>
    <dbReference type="NCBI Taxonomy" id="46514"/>
    <lineage>
        <taxon>Eukaryota</taxon>
        <taxon>Metazoa</taxon>
        <taxon>Echinodermata</taxon>
        <taxon>Eleutherozoa</taxon>
        <taxon>Asterozoa</taxon>
        <taxon>Asteroidea</taxon>
        <taxon>Valvatacea</taxon>
        <taxon>Valvatida</taxon>
        <taxon>Asterinidae</taxon>
        <taxon>Patiria</taxon>
    </lineage>
</organism>
<sequence length="254" mass="25802">MKTFAVCLLLVGCIGSCVALDCYSCFGCGDPFDPAGVTRTTCPSGNVCQAQEISSGVTAGLFNRGCTEADFCTPGCINAPGQGNICSYCCDEDLCNSKSIADAVEDIIHCYLCAYSSDPSASNFSSPACNNPFDPNGAGVLQLPCADGECGVMTTNYLGVTTVTRLCISNSTSPGGCTPGCDALNITCKTCCSDNLCNGGLGDGEAPLTMKPSAAPSTSEPSAAPPTTGVGKASVAAILLTSLEDKWISVSFCR</sequence>
<feature type="signal peptide" evidence="3">
    <location>
        <begin position="1"/>
        <end position="19"/>
    </location>
</feature>
<keyword evidence="1 3" id="KW-0732">Signal</keyword>
<evidence type="ECO:0000313" key="5">
    <source>
        <dbReference type="Proteomes" id="UP000887568"/>
    </source>
</evidence>
<dbReference type="InterPro" id="IPR045860">
    <property type="entry name" value="Snake_toxin-like_sf"/>
</dbReference>
<feature type="compositionally biased region" description="Low complexity" evidence="2">
    <location>
        <begin position="212"/>
        <end position="228"/>
    </location>
</feature>
<accession>A0A913ZMX8</accession>
<dbReference type="SUPFAM" id="SSF57302">
    <property type="entry name" value="Snake toxin-like"/>
    <property type="match status" value="1"/>
</dbReference>
<name>A0A913ZMX8_PATMI</name>
<evidence type="ECO:0000313" key="4">
    <source>
        <dbReference type="EnsemblMetazoa" id="XP_038052719.1"/>
    </source>
</evidence>
<dbReference type="GeneID" id="119725385"/>
<dbReference type="RefSeq" id="XP_038052719.1">
    <property type="nucleotide sequence ID" value="XM_038196791.1"/>
</dbReference>
<proteinExistence type="predicted"/>
<dbReference type="EnsemblMetazoa" id="XM_038196791.1">
    <property type="protein sequence ID" value="XP_038052719.1"/>
    <property type="gene ID" value="LOC119725385"/>
</dbReference>
<reference evidence="4" key="1">
    <citation type="submission" date="2022-11" db="UniProtKB">
        <authorList>
            <consortium name="EnsemblMetazoa"/>
        </authorList>
    </citation>
    <scope>IDENTIFICATION</scope>
</reference>
<evidence type="ECO:0000256" key="1">
    <source>
        <dbReference type="ARBA" id="ARBA00022729"/>
    </source>
</evidence>
<evidence type="ECO:0000256" key="3">
    <source>
        <dbReference type="SAM" id="SignalP"/>
    </source>
</evidence>
<keyword evidence="5" id="KW-1185">Reference proteome</keyword>
<dbReference type="CDD" id="cd00117">
    <property type="entry name" value="TFP"/>
    <property type="match status" value="1"/>
</dbReference>
<feature type="region of interest" description="Disordered" evidence="2">
    <location>
        <begin position="208"/>
        <end position="229"/>
    </location>
</feature>
<dbReference type="AlphaFoldDB" id="A0A913ZMX8"/>
<evidence type="ECO:0000256" key="2">
    <source>
        <dbReference type="SAM" id="MobiDB-lite"/>
    </source>
</evidence>
<dbReference type="PANTHER" id="PTHR33562">
    <property type="entry name" value="ATILLA, ISOFORM B-RELATED-RELATED"/>
    <property type="match status" value="1"/>
</dbReference>
<dbReference type="OMA" id="DIMKENR"/>
<dbReference type="InterPro" id="IPR050975">
    <property type="entry name" value="Sleep_regulator"/>
</dbReference>
<dbReference type="Proteomes" id="UP000887568">
    <property type="component" value="Unplaced"/>
</dbReference>